<feature type="domain" description="Beta-lactamase class A catalytic" evidence="1">
    <location>
        <begin position="57"/>
        <end position="174"/>
    </location>
</feature>
<dbReference type="PANTHER" id="PTHR35333:SF3">
    <property type="entry name" value="BETA-LACTAMASE-TYPE TRANSPEPTIDASE FOLD CONTAINING PROTEIN"/>
    <property type="match status" value="1"/>
</dbReference>
<dbReference type="Proteomes" id="UP000515561">
    <property type="component" value="Chromosome"/>
</dbReference>
<dbReference type="AlphaFoldDB" id="A0A6S6R4V9"/>
<keyword evidence="2" id="KW-0645">Protease</keyword>
<dbReference type="PANTHER" id="PTHR35333">
    <property type="entry name" value="BETA-LACTAMASE"/>
    <property type="match status" value="1"/>
</dbReference>
<sequence length="377" mass="43142">MKKHLKKIIITILGLIVTTGICFGIYEYQGRPDADRILSFLKDNPEKVSLTIQENGKPVVAYYADRSMPLASVAKIIVAIEYAKQAGAQKIDTEQMVSLKDINRFYIPGLDGNAQPQWEAYVKEQNKIESGEVSLKEVAKGMIDFSSNANMEYLIDILGLDEINKNISELKLTEHEEIYPFYASLLIPGSLMKEYKELTQEEKITKVKSILKTMPKEEFDLRAIQEHNRLKEDADGSYQSSIQLKQWYDMEIDKMNSDRLVAATTREYGQILAMINQGEYLSKEADSYLREIMEGPMEREGNKKLFKHLGFKGGSTNYILNMAMYSLDKEEQAVEIALFTDGLTTDEFKIVSKNMNEFLNQILTNKEFRQKVKGILQ</sequence>
<dbReference type="SUPFAM" id="SSF56601">
    <property type="entry name" value="beta-lactamase/transpeptidase-like"/>
    <property type="match status" value="1"/>
</dbReference>
<dbReference type="Gene3D" id="3.40.710.10">
    <property type="entry name" value="DD-peptidase/beta-lactamase superfamily"/>
    <property type="match status" value="1"/>
</dbReference>
<dbReference type="InterPro" id="IPR000871">
    <property type="entry name" value="Beta-lactam_class-A"/>
</dbReference>
<dbReference type="InterPro" id="IPR045155">
    <property type="entry name" value="Beta-lactam_cat"/>
</dbReference>
<keyword evidence="2" id="KW-0121">Carboxypeptidase</keyword>
<evidence type="ECO:0000259" key="1">
    <source>
        <dbReference type="Pfam" id="PF13354"/>
    </source>
</evidence>
<dbReference type="RefSeq" id="WP_184093233.1">
    <property type="nucleotide sequence ID" value="NZ_AP023367.1"/>
</dbReference>
<evidence type="ECO:0000313" key="3">
    <source>
        <dbReference type="Proteomes" id="UP000515561"/>
    </source>
</evidence>
<dbReference type="GO" id="GO:0008800">
    <property type="term" value="F:beta-lactamase activity"/>
    <property type="evidence" value="ECO:0007669"/>
    <property type="project" value="InterPro"/>
</dbReference>
<dbReference type="GO" id="GO:0046677">
    <property type="term" value="P:response to antibiotic"/>
    <property type="evidence" value="ECO:0007669"/>
    <property type="project" value="InterPro"/>
</dbReference>
<organism evidence="2 3">
    <name type="scientific">Anaerocolumna cellulosilytica</name>
    <dbReference type="NCBI Taxonomy" id="433286"/>
    <lineage>
        <taxon>Bacteria</taxon>
        <taxon>Bacillati</taxon>
        <taxon>Bacillota</taxon>
        <taxon>Clostridia</taxon>
        <taxon>Lachnospirales</taxon>
        <taxon>Lachnospiraceae</taxon>
        <taxon>Anaerocolumna</taxon>
    </lineage>
</organism>
<dbReference type="Pfam" id="PF13354">
    <property type="entry name" value="Beta-lactamase2"/>
    <property type="match status" value="1"/>
</dbReference>
<dbReference type="EMBL" id="AP023367">
    <property type="protein sequence ID" value="BCJ96379.1"/>
    <property type="molecule type" value="Genomic_DNA"/>
</dbReference>
<reference evidence="2 3" key="1">
    <citation type="journal article" date="2016" name="Int. J. Syst. Evol. Microbiol.">
        <title>Descriptions of Anaerotaenia torta gen. nov., sp. nov. and Anaerocolumna cellulosilytica gen. nov., sp. nov. isolated from a methanogenic reactor of cattle waste.</title>
        <authorList>
            <person name="Uek A."/>
            <person name="Ohtaki Y."/>
            <person name="Kaku N."/>
            <person name="Ueki K."/>
        </authorList>
    </citation>
    <scope>NUCLEOTIDE SEQUENCE [LARGE SCALE GENOMIC DNA]</scope>
    <source>
        <strain evidence="2 3">SN021</strain>
    </source>
</reference>
<proteinExistence type="predicted"/>
<dbReference type="GO" id="GO:0004180">
    <property type="term" value="F:carboxypeptidase activity"/>
    <property type="evidence" value="ECO:0007669"/>
    <property type="project" value="UniProtKB-KW"/>
</dbReference>
<accession>A0A6S6R4V9</accession>
<keyword evidence="3" id="KW-1185">Reference proteome</keyword>
<keyword evidence="2" id="KW-0378">Hydrolase</keyword>
<evidence type="ECO:0000313" key="2">
    <source>
        <dbReference type="EMBL" id="BCJ96379.1"/>
    </source>
</evidence>
<dbReference type="KEGG" id="acel:acsn021_39480"/>
<protein>
    <submittedName>
        <fullName evidence="2">D-alanyl-D-alanine carboxypeptidase</fullName>
    </submittedName>
</protein>
<name>A0A6S6R4V9_9FIRM</name>
<dbReference type="InterPro" id="IPR012338">
    <property type="entry name" value="Beta-lactam/transpept-like"/>
</dbReference>
<dbReference type="GO" id="GO:0030655">
    <property type="term" value="P:beta-lactam antibiotic catabolic process"/>
    <property type="evidence" value="ECO:0007669"/>
    <property type="project" value="InterPro"/>
</dbReference>
<gene>
    <name evidence="2" type="ORF">acsn021_39480</name>
</gene>